<keyword evidence="3" id="KW-1185">Reference proteome</keyword>
<feature type="compositionally biased region" description="Polar residues" evidence="1">
    <location>
        <begin position="8"/>
        <end position="23"/>
    </location>
</feature>
<evidence type="ECO:0000313" key="3">
    <source>
        <dbReference type="Proteomes" id="UP001392437"/>
    </source>
</evidence>
<organism evidence="2 3">
    <name type="scientific">Apiospora kogelbergensis</name>
    <dbReference type="NCBI Taxonomy" id="1337665"/>
    <lineage>
        <taxon>Eukaryota</taxon>
        <taxon>Fungi</taxon>
        <taxon>Dikarya</taxon>
        <taxon>Ascomycota</taxon>
        <taxon>Pezizomycotina</taxon>
        <taxon>Sordariomycetes</taxon>
        <taxon>Xylariomycetidae</taxon>
        <taxon>Amphisphaeriales</taxon>
        <taxon>Apiosporaceae</taxon>
        <taxon>Apiospora</taxon>
    </lineage>
</organism>
<gene>
    <name evidence="2" type="ORF">PG999_005281</name>
</gene>
<dbReference type="AlphaFoldDB" id="A0AAW0R1Q6"/>
<sequence length="101" mass="9650">MTIPVEPSSVSSTAPVQASSTLVTKPGAPYPVTTPAGSTATYPAGAAQPSGSMTYPAGAAQPSGTMPAGGYPVQTPPVVTAGAAKVGSGFLAIMVAAVAFL</sequence>
<evidence type="ECO:0000256" key="1">
    <source>
        <dbReference type="SAM" id="MobiDB-lite"/>
    </source>
</evidence>
<proteinExistence type="predicted"/>
<evidence type="ECO:0000313" key="2">
    <source>
        <dbReference type="EMBL" id="KAK8121161.1"/>
    </source>
</evidence>
<accession>A0AAW0R1Q6</accession>
<dbReference type="Proteomes" id="UP001392437">
    <property type="component" value="Unassembled WGS sequence"/>
</dbReference>
<protein>
    <submittedName>
        <fullName evidence="2">Uncharacterized protein</fullName>
    </submittedName>
</protein>
<reference evidence="2 3" key="1">
    <citation type="submission" date="2023-01" db="EMBL/GenBank/DDBJ databases">
        <title>Analysis of 21 Apiospora genomes using comparative genomics revels a genus with tremendous synthesis potential of carbohydrate active enzymes and secondary metabolites.</title>
        <authorList>
            <person name="Sorensen T."/>
        </authorList>
    </citation>
    <scope>NUCLEOTIDE SEQUENCE [LARGE SCALE GENOMIC DNA]</scope>
    <source>
        <strain evidence="2 3">CBS 117206</strain>
    </source>
</reference>
<comment type="caution">
    <text evidence="2">The sequence shown here is derived from an EMBL/GenBank/DDBJ whole genome shotgun (WGS) entry which is preliminary data.</text>
</comment>
<feature type="region of interest" description="Disordered" evidence="1">
    <location>
        <begin position="1"/>
        <end position="45"/>
    </location>
</feature>
<dbReference type="EMBL" id="JAQQWP010000004">
    <property type="protein sequence ID" value="KAK8121161.1"/>
    <property type="molecule type" value="Genomic_DNA"/>
</dbReference>
<name>A0AAW0R1Q6_9PEZI</name>